<name>D4ZK83_SHEVD</name>
<protein>
    <submittedName>
        <fullName evidence="1">Uncharacterized protein</fullName>
    </submittedName>
</protein>
<accession>D4ZK83</accession>
<dbReference type="KEGG" id="svo:SVI_2111"/>
<reference evidence="2" key="1">
    <citation type="journal article" date="2010" name="Mol. Biosyst.">
        <title>Complete genome sequence and comparative analysis of Shewanella violacea, a psychrophilic and piezophilic bacterium from deep sea floor sediments.</title>
        <authorList>
            <person name="Aono E."/>
            <person name="Baba T."/>
            <person name="Ara T."/>
            <person name="Nishi T."/>
            <person name="Nakamichi T."/>
            <person name="Inamoto E."/>
            <person name="Toyonaga H."/>
            <person name="Hasegawa M."/>
            <person name="Takai Y."/>
            <person name="Okumura Y."/>
            <person name="Baba M."/>
            <person name="Tomita M."/>
            <person name="Kato C."/>
            <person name="Oshima T."/>
            <person name="Nakasone K."/>
            <person name="Mori H."/>
        </authorList>
    </citation>
    <scope>NUCLEOTIDE SEQUENCE [LARGE SCALE GENOMIC DNA]</scope>
    <source>
        <strain evidence="2">JCM 10179 / CIP 106290 / LMG 19151 / DSS12</strain>
    </source>
</reference>
<organism evidence="1 2">
    <name type="scientific">Shewanella violacea (strain JCM 10179 / CIP 106290 / LMG 19151 / DSS12)</name>
    <dbReference type="NCBI Taxonomy" id="637905"/>
    <lineage>
        <taxon>Bacteria</taxon>
        <taxon>Pseudomonadati</taxon>
        <taxon>Pseudomonadota</taxon>
        <taxon>Gammaproteobacteria</taxon>
        <taxon>Alteromonadales</taxon>
        <taxon>Shewanellaceae</taxon>
        <taxon>Shewanella</taxon>
    </lineage>
</organism>
<keyword evidence="2" id="KW-1185">Reference proteome</keyword>
<gene>
    <name evidence="1" type="ordered locus">SVI_2111</name>
</gene>
<sequence length="72" mass="8012">MSHDPKGKHLEQSIANLASREDIESSKRLTSKATMSKLGISGCDLMHKRMSGELVFKKKGNSYLYLLDTPSD</sequence>
<dbReference type="AlphaFoldDB" id="D4ZK83"/>
<dbReference type="OrthoDB" id="1453630at2"/>
<dbReference type="STRING" id="637905.SVI_2111"/>
<dbReference type="EMBL" id="AP011177">
    <property type="protein sequence ID" value="BAJ02082.1"/>
    <property type="molecule type" value="Genomic_DNA"/>
</dbReference>
<evidence type="ECO:0000313" key="2">
    <source>
        <dbReference type="Proteomes" id="UP000002350"/>
    </source>
</evidence>
<evidence type="ECO:0000313" key="1">
    <source>
        <dbReference type="EMBL" id="BAJ02082.1"/>
    </source>
</evidence>
<proteinExistence type="predicted"/>
<dbReference type="RefSeq" id="WP_013051387.1">
    <property type="nucleotide sequence ID" value="NC_014012.1"/>
</dbReference>
<dbReference type="HOGENOM" id="CLU_2720114_0_0_6"/>
<dbReference type="Proteomes" id="UP000002350">
    <property type="component" value="Chromosome"/>
</dbReference>